<gene>
    <name evidence="1" type="ORF">HWQ67_06325</name>
</gene>
<accession>A0ABS6RXN6</accession>
<dbReference type="Proteomes" id="UP001196980">
    <property type="component" value="Unassembled WGS sequence"/>
</dbReference>
<sequence>MITVRGSGSMERGINQMTGLLPASGIKRYLWATLIFAYIAITFVCNSVEGACFTTPECNLKCDTIEADSGNTWLDYYKRGVSFSDCGQDKLENGQKEGAIKYLEFAVNDLEAAIRLKNDERWQSMIDDTHYVDYFPHRELGIVYFLLAEEYRQTDSAVAKSYYDKAQKELNISLKIPTSKAVYYSNEAKKKQQELLVSMIEMYSQYIALPSGTLGSVDGAPPERHSQPTTPTYDMLGKMYSAPPERHSQPTTPTYSMSINMYSEWLEEFRRNKPVIDLKPADTLTTNCMYTVEGIAKSANNVKPVILNGKPLLYCLETEGDKILYYKHFPPGLSDESCGFKAEVDLCELEGEGVKTIKIVAVDVVGKSSEKDVKVTLDREGPSIAISSAEETDGKTRVVGTIYDNYGIREVLFNEENKFTGKSNMSEKEWSFDVILATKTITIKATDKAGNSTEYTFPETQQNAALTGEVLLAQNGASDSDVVVGEGCYIGKDGVVIGKNCLSIAKDMFDLLIEITPTSIKALRKFITEATNFYDDIIRKQSSSIKIQPKGRYLGYKNSFATFDRSLTIMFTVSNLGEFTDLILYNNGEEIKCSEKDNFTKTESSYTFHCTIPVSAEENEGNNEIKLVAYTKQVKDPKQSSINVKRLELSRRDMLLRVAIIAVDKNGNLINKTEDTYKEIYRKLKDSQRFTIVDIDDGKKEKIVNKYNIKDGITITPDNAKNAAIETNVDMFLLLTTNRKDIIAKIIDTGCFSDKEKAIKCNIPPEETILAPNVYTAKSTGYEQELATFLYDNFPFTRGNVKGVINHEKFKIDKGKEPWKIRNGTRLYLFNKKDIVDNISCRLLAKCKDVMTTDDSCYGRAVVTDAKDAWSEAKIIEINIHTGNEVKEEVKEDDIIMTK</sequence>
<organism evidence="1 2">
    <name type="scientific">Candidatus Magnetobacterium casense</name>
    <dbReference type="NCBI Taxonomy" id="1455061"/>
    <lineage>
        <taxon>Bacteria</taxon>
        <taxon>Pseudomonadati</taxon>
        <taxon>Nitrospirota</taxon>
        <taxon>Thermodesulfovibrionia</taxon>
        <taxon>Thermodesulfovibrionales</taxon>
        <taxon>Candidatus Magnetobacteriaceae</taxon>
        <taxon>Candidatus Magnetobacterium</taxon>
    </lineage>
</organism>
<evidence type="ECO:0000313" key="1">
    <source>
        <dbReference type="EMBL" id="MBV6341197.1"/>
    </source>
</evidence>
<keyword evidence="2" id="KW-1185">Reference proteome</keyword>
<dbReference type="EMBL" id="JABXWD010000081">
    <property type="protein sequence ID" value="MBV6341197.1"/>
    <property type="molecule type" value="Genomic_DNA"/>
</dbReference>
<protein>
    <recommendedName>
        <fullName evidence="3">Bacterial Ig-like domain-containing protein</fullName>
    </recommendedName>
</protein>
<name>A0ABS6RXN6_9BACT</name>
<evidence type="ECO:0008006" key="3">
    <source>
        <dbReference type="Google" id="ProtNLM"/>
    </source>
</evidence>
<comment type="caution">
    <text evidence="1">The sequence shown here is derived from an EMBL/GenBank/DDBJ whole genome shotgun (WGS) entry which is preliminary data.</text>
</comment>
<dbReference type="RefSeq" id="WP_218251824.1">
    <property type="nucleotide sequence ID" value="NZ_JABXWD010000081.1"/>
</dbReference>
<proteinExistence type="predicted"/>
<evidence type="ECO:0000313" key="2">
    <source>
        <dbReference type="Proteomes" id="UP001196980"/>
    </source>
</evidence>
<reference evidence="1 2" key="1">
    <citation type="journal article" date="2020" name="J Geophys Res Biogeosci">
        <title>Magnetotaxis as an Adaptation to Enable Bacterial Shuttling of Microbial Sulfur and Sulfur Cycling Across Aquatic Oxic#Anoxic Interfaces.</title>
        <authorList>
            <person name="Li J."/>
            <person name="Liu P."/>
            <person name="Wang J."/>
            <person name="Roberts A.P."/>
            <person name="Pan Y."/>
        </authorList>
    </citation>
    <scope>NUCLEOTIDE SEQUENCE [LARGE SCALE GENOMIC DNA]</scope>
    <source>
        <strain evidence="1 2">MYR-1_YQ</strain>
    </source>
</reference>